<evidence type="ECO:0000256" key="3">
    <source>
        <dbReference type="SAM" id="MobiDB-lite"/>
    </source>
</evidence>
<dbReference type="PANTHER" id="PTHR23138">
    <property type="entry name" value="RAN BINDING PROTEIN"/>
    <property type="match status" value="1"/>
</dbReference>
<dbReference type="PANTHER" id="PTHR23138:SF142">
    <property type="entry name" value="RAN-BINDING PROTEIN 3B-RELATED"/>
    <property type="match status" value="1"/>
</dbReference>
<dbReference type="AlphaFoldDB" id="A0A6A6PYK5"/>
<dbReference type="SUPFAM" id="SSF50729">
    <property type="entry name" value="PH domain-like"/>
    <property type="match status" value="1"/>
</dbReference>
<dbReference type="Gene3D" id="2.30.29.30">
    <property type="entry name" value="Pleckstrin-homology domain (PH domain)/Phosphotyrosine-binding domain (PTB)"/>
    <property type="match status" value="1"/>
</dbReference>
<feature type="domain" description="RanBD1" evidence="4">
    <location>
        <begin position="406"/>
        <end position="550"/>
    </location>
</feature>
<dbReference type="OrthoDB" id="185618at2759"/>
<keyword evidence="2" id="KW-0539">Nucleus</keyword>
<sequence>MASDPQNGVASDTEASEKPVREQLKKASISKTALADATTASEGQEQEEQSQEGHSDEVENGGGNRGRPQKKRSFDEAADDEAEEKATSSTRQHTRKRSRDSTAEEEELNNGSRKSSDRPRDSSQIGEKDPANGHLRAPSTARQRTPDHAGEKRADAPTEQMASPKTKRSRLQVESDEALTNTTAKSTKDDDAEKSEPPAEKSNAKIPAGSGFANTSTSSPFASLAGSKSPASDSQTSTSAFAASGFSALTGSTSGFGAIGKSSGGFGAGGSFATTSKSTTLTEGSKQDADKTKSPSSSAFGGALGQQSAFSSAGTGTGTGLSTFASGASGFGKLGGSGGFGSTFGGGSGFGGLGSGGLTTFASGKPSASLLSSSKATKPLGAPADDAEDAEDAGEDPGPDDSGFKSPISQTSDKQDERFYAQDLETGEEEETTAYSCRAKLYNFADIGDGKKEWKERGLGVVRLNVSHGSAGKEETRLKARLLMRAEGSHRVILNTPVKKEIKVGAPDGGKPQGGNVFFMGAVDGKEGLELLQLKIRQQFATELYDKIAELQAVM</sequence>
<feature type="compositionally biased region" description="Acidic residues" evidence="3">
    <location>
        <begin position="385"/>
        <end position="399"/>
    </location>
</feature>
<reference evidence="5" key="1">
    <citation type="journal article" date="2020" name="Stud. Mycol.">
        <title>101 Dothideomycetes genomes: a test case for predicting lifestyles and emergence of pathogens.</title>
        <authorList>
            <person name="Haridas S."/>
            <person name="Albert R."/>
            <person name="Binder M."/>
            <person name="Bloem J."/>
            <person name="Labutti K."/>
            <person name="Salamov A."/>
            <person name="Andreopoulos B."/>
            <person name="Baker S."/>
            <person name="Barry K."/>
            <person name="Bills G."/>
            <person name="Bluhm B."/>
            <person name="Cannon C."/>
            <person name="Castanera R."/>
            <person name="Culley D."/>
            <person name="Daum C."/>
            <person name="Ezra D."/>
            <person name="Gonzalez J."/>
            <person name="Henrissat B."/>
            <person name="Kuo A."/>
            <person name="Liang C."/>
            <person name="Lipzen A."/>
            <person name="Lutzoni F."/>
            <person name="Magnuson J."/>
            <person name="Mondo S."/>
            <person name="Nolan M."/>
            <person name="Ohm R."/>
            <person name="Pangilinan J."/>
            <person name="Park H.-J."/>
            <person name="Ramirez L."/>
            <person name="Alfaro M."/>
            <person name="Sun H."/>
            <person name="Tritt A."/>
            <person name="Yoshinaga Y."/>
            <person name="Zwiers L.-H."/>
            <person name="Turgeon B."/>
            <person name="Goodwin S."/>
            <person name="Spatafora J."/>
            <person name="Crous P."/>
            <person name="Grigoriev I."/>
        </authorList>
    </citation>
    <scope>NUCLEOTIDE SEQUENCE</scope>
    <source>
        <strain evidence="5">CBS 113389</strain>
    </source>
</reference>
<protein>
    <recommendedName>
        <fullName evidence="4">RanBD1 domain-containing protein</fullName>
    </recommendedName>
</protein>
<evidence type="ECO:0000259" key="4">
    <source>
        <dbReference type="PROSITE" id="PS50196"/>
    </source>
</evidence>
<feature type="compositionally biased region" description="Basic and acidic residues" evidence="3">
    <location>
        <begin position="186"/>
        <end position="203"/>
    </location>
</feature>
<organism evidence="5 6">
    <name type="scientific">Neohortaea acidophila</name>
    <dbReference type="NCBI Taxonomy" id="245834"/>
    <lineage>
        <taxon>Eukaryota</taxon>
        <taxon>Fungi</taxon>
        <taxon>Dikarya</taxon>
        <taxon>Ascomycota</taxon>
        <taxon>Pezizomycotina</taxon>
        <taxon>Dothideomycetes</taxon>
        <taxon>Dothideomycetidae</taxon>
        <taxon>Mycosphaerellales</taxon>
        <taxon>Teratosphaeriaceae</taxon>
        <taxon>Neohortaea</taxon>
    </lineage>
</organism>
<evidence type="ECO:0000256" key="2">
    <source>
        <dbReference type="ARBA" id="ARBA00023242"/>
    </source>
</evidence>
<name>A0A6A6PYK5_9PEZI</name>
<gene>
    <name evidence="5" type="ORF">BDY17DRAFT_351697</name>
</gene>
<feature type="region of interest" description="Disordered" evidence="3">
    <location>
        <begin position="364"/>
        <end position="416"/>
    </location>
</feature>
<dbReference type="InterPro" id="IPR000156">
    <property type="entry name" value="Ran_bind_dom"/>
</dbReference>
<dbReference type="PROSITE" id="PS50196">
    <property type="entry name" value="RANBD1"/>
    <property type="match status" value="1"/>
</dbReference>
<proteinExistence type="predicted"/>
<dbReference type="EMBL" id="MU001633">
    <property type="protein sequence ID" value="KAF2484824.1"/>
    <property type="molecule type" value="Genomic_DNA"/>
</dbReference>
<comment type="subcellular location">
    <subcellularLocation>
        <location evidence="1">Nucleus</location>
    </subcellularLocation>
</comment>
<feature type="compositionally biased region" description="Polar residues" evidence="3">
    <location>
        <begin position="212"/>
        <end position="221"/>
    </location>
</feature>
<keyword evidence="6" id="KW-1185">Reference proteome</keyword>
<dbReference type="Pfam" id="PF00638">
    <property type="entry name" value="Ran_BP1"/>
    <property type="match status" value="1"/>
</dbReference>
<feature type="compositionally biased region" description="Basic and acidic residues" evidence="3">
    <location>
        <begin position="144"/>
        <end position="156"/>
    </location>
</feature>
<dbReference type="InterPro" id="IPR011993">
    <property type="entry name" value="PH-like_dom_sf"/>
</dbReference>
<dbReference type="GO" id="GO:0005634">
    <property type="term" value="C:nucleus"/>
    <property type="evidence" value="ECO:0007669"/>
    <property type="project" value="UniProtKB-SubCell"/>
</dbReference>
<dbReference type="RefSeq" id="XP_033591393.1">
    <property type="nucleotide sequence ID" value="XM_033738208.1"/>
</dbReference>
<feature type="compositionally biased region" description="Basic and acidic residues" evidence="3">
    <location>
        <begin position="15"/>
        <end position="25"/>
    </location>
</feature>
<feature type="compositionally biased region" description="Polar residues" evidence="3">
    <location>
        <begin position="1"/>
        <end position="10"/>
    </location>
</feature>
<feature type="compositionally biased region" description="Polar residues" evidence="3">
    <location>
        <begin position="274"/>
        <end position="284"/>
    </location>
</feature>
<evidence type="ECO:0000313" key="6">
    <source>
        <dbReference type="Proteomes" id="UP000799767"/>
    </source>
</evidence>
<evidence type="ECO:0000256" key="1">
    <source>
        <dbReference type="ARBA" id="ARBA00004123"/>
    </source>
</evidence>
<dbReference type="InterPro" id="IPR045255">
    <property type="entry name" value="RanBP1-like"/>
</dbReference>
<evidence type="ECO:0000313" key="5">
    <source>
        <dbReference type="EMBL" id="KAF2484824.1"/>
    </source>
</evidence>
<feature type="region of interest" description="Disordered" evidence="3">
    <location>
        <begin position="272"/>
        <end position="316"/>
    </location>
</feature>
<feature type="region of interest" description="Disordered" evidence="3">
    <location>
        <begin position="1"/>
        <end position="239"/>
    </location>
</feature>
<feature type="compositionally biased region" description="Low complexity" evidence="3">
    <location>
        <begin position="364"/>
        <end position="384"/>
    </location>
</feature>
<feature type="compositionally biased region" description="Basic and acidic residues" evidence="3">
    <location>
        <begin position="114"/>
        <end position="131"/>
    </location>
</feature>
<dbReference type="GeneID" id="54479210"/>
<dbReference type="SMART" id="SM00160">
    <property type="entry name" value="RanBD"/>
    <property type="match status" value="1"/>
</dbReference>
<accession>A0A6A6PYK5</accession>
<dbReference type="Proteomes" id="UP000799767">
    <property type="component" value="Unassembled WGS sequence"/>
</dbReference>